<dbReference type="EMBL" id="LAZR01006122">
    <property type="protein sequence ID" value="KKM94554.1"/>
    <property type="molecule type" value="Genomic_DNA"/>
</dbReference>
<reference evidence="2" key="1">
    <citation type="journal article" date="2015" name="Nature">
        <title>Complex archaea that bridge the gap between prokaryotes and eukaryotes.</title>
        <authorList>
            <person name="Spang A."/>
            <person name="Saw J.H."/>
            <person name="Jorgensen S.L."/>
            <person name="Zaremba-Niedzwiedzka K."/>
            <person name="Martijn J."/>
            <person name="Lind A.E."/>
            <person name="van Eijk R."/>
            <person name="Schleper C."/>
            <person name="Guy L."/>
            <person name="Ettema T.J."/>
        </authorList>
    </citation>
    <scope>NUCLEOTIDE SEQUENCE</scope>
</reference>
<dbReference type="AlphaFoldDB" id="A0A0F9LI31"/>
<keyword evidence="1" id="KW-0812">Transmembrane</keyword>
<gene>
    <name evidence="2" type="ORF">LCGC14_1197110</name>
</gene>
<organism evidence="2">
    <name type="scientific">marine sediment metagenome</name>
    <dbReference type="NCBI Taxonomy" id="412755"/>
    <lineage>
        <taxon>unclassified sequences</taxon>
        <taxon>metagenomes</taxon>
        <taxon>ecological metagenomes</taxon>
    </lineage>
</organism>
<keyword evidence="1" id="KW-1133">Transmembrane helix</keyword>
<feature type="transmembrane region" description="Helical" evidence="1">
    <location>
        <begin position="79"/>
        <end position="101"/>
    </location>
</feature>
<proteinExistence type="predicted"/>
<accession>A0A0F9LI31</accession>
<comment type="caution">
    <text evidence="2">The sequence shown here is derived from an EMBL/GenBank/DDBJ whole genome shotgun (WGS) entry which is preliminary data.</text>
</comment>
<protein>
    <submittedName>
        <fullName evidence="2">Uncharacterized protein</fullName>
    </submittedName>
</protein>
<sequence length="103" mass="12325">MLDKDWLSKTVFKLIENKSMEFKLIYIEHIIRPVINMFNDYKGNFYVSIILGYGYNYTSSGKSLFDELIQLNTELYKILFFYCVVNMEFIKYIVLEIVLIAHL</sequence>
<keyword evidence="1" id="KW-0472">Membrane</keyword>
<evidence type="ECO:0000313" key="2">
    <source>
        <dbReference type="EMBL" id="KKM94554.1"/>
    </source>
</evidence>
<evidence type="ECO:0000256" key="1">
    <source>
        <dbReference type="SAM" id="Phobius"/>
    </source>
</evidence>
<name>A0A0F9LI31_9ZZZZ</name>